<keyword evidence="1" id="KW-0812">Transmembrane</keyword>
<organism evidence="2 3">
    <name type="scientific">Corynebacterium choanae</name>
    <dbReference type="NCBI Taxonomy" id="1862358"/>
    <lineage>
        <taxon>Bacteria</taxon>
        <taxon>Bacillati</taxon>
        <taxon>Actinomycetota</taxon>
        <taxon>Actinomycetes</taxon>
        <taxon>Mycobacteriales</taxon>
        <taxon>Corynebacteriaceae</taxon>
        <taxon>Corynebacterium</taxon>
    </lineage>
</organism>
<evidence type="ECO:0000313" key="3">
    <source>
        <dbReference type="Proteomes" id="UP000269019"/>
    </source>
</evidence>
<name>A0A3G6J9U9_9CORY</name>
<dbReference type="EMBL" id="CP033896">
    <property type="protein sequence ID" value="AZA12804.1"/>
    <property type="molecule type" value="Genomic_DNA"/>
</dbReference>
<evidence type="ECO:0000313" key="2">
    <source>
        <dbReference type="EMBL" id="AZA12804.1"/>
    </source>
</evidence>
<dbReference type="KEGG" id="ccho:CCHOA_01885"/>
<protein>
    <recommendedName>
        <fullName evidence="4">SNARE associated Golgi protein</fullName>
    </recommendedName>
</protein>
<gene>
    <name evidence="2" type="ORF">CCHOA_01885</name>
</gene>
<feature type="transmembrane region" description="Helical" evidence="1">
    <location>
        <begin position="72"/>
        <end position="97"/>
    </location>
</feature>
<proteinExistence type="predicted"/>
<dbReference type="AlphaFoldDB" id="A0A3G6J9U9"/>
<keyword evidence="1" id="KW-1133">Transmembrane helix</keyword>
<keyword evidence="1" id="KW-0472">Membrane</keyword>
<evidence type="ECO:0008006" key="4">
    <source>
        <dbReference type="Google" id="ProtNLM"/>
    </source>
</evidence>
<feature type="transmembrane region" description="Helical" evidence="1">
    <location>
        <begin position="104"/>
        <end position="126"/>
    </location>
</feature>
<dbReference type="Proteomes" id="UP000269019">
    <property type="component" value="Chromosome"/>
</dbReference>
<accession>A0A3G6J9U9</accession>
<feature type="transmembrane region" description="Helical" evidence="1">
    <location>
        <begin position="138"/>
        <end position="156"/>
    </location>
</feature>
<sequence>MPAMFYEMPYAVLYTVFFVAGFGRGHLTYSIAKYFTEHAVLGRQANHRWVQAIQGWLQSPRLASGTTMLHRYGLIAVPACYLTIGLQTVVLAAAGVIGMPRLKFALAQLPGVAVWAAIYSTIGWAAWEAMITQAATSWIGIAVLVALLSVVVMLVIQRRLKQAAASNRSRIHPTDPAGNTHQQQ</sequence>
<feature type="transmembrane region" description="Helical" evidence="1">
    <location>
        <begin position="12"/>
        <end position="32"/>
    </location>
</feature>
<keyword evidence="3" id="KW-1185">Reference proteome</keyword>
<evidence type="ECO:0000256" key="1">
    <source>
        <dbReference type="SAM" id="Phobius"/>
    </source>
</evidence>
<reference evidence="2 3" key="1">
    <citation type="submission" date="2018-11" db="EMBL/GenBank/DDBJ databases">
        <authorList>
            <person name="Kleinhagauer T."/>
            <person name="Glaeser S.P."/>
            <person name="Spergser J."/>
            <person name="Ruckert C."/>
            <person name="Kaempfer P."/>
            <person name="Busse H.-J."/>
        </authorList>
    </citation>
    <scope>NUCLEOTIDE SEQUENCE [LARGE SCALE GENOMIC DNA]</scope>
    <source>
        <strain evidence="2 3">200CH</strain>
    </source>
</reference>